<evidence type="ECO:0000256" key="1">
    <source>
        <dbReference type="PROSITE-ProRule" id="PRU00339"/>
    </source>
</evidence>
<evidence type="ECO:0000313" key="4">
    <source>
        <dbReference type="Proteomes" id="UP001606302"/>
    </source>
</evidence>
<dbReference type="InterPro" id="IPR025375">
    <property type="entry name" value="DUF4365"/>
</dbReference>
<organism evidence="3 4">
    <name type="scientific">Pelomonas lactea</name>
    <dbReference type="NCBI Taxonomy" id="3299030"/>
    <lineage>
        <taxon>Bacteria</taxon>
        <taxon>Pseudomonadati</taxon>
        <taxon>Pseudomonadota</taxon>
        <taxon>Betaproteobacteria</taxon>
        <taxon>Burkholderiales</taxon>
        <taxon>Sphaerotilaceae</taxon>
        <taxon>Roseateles</taxon>
    </lineage>
</organism>
<dbReference type="EMBL" id="JBIGHX010000001">
    <property type="protein sequence ID" value="MFG6460099.1"/>
    <property type="molecule type" value="Genomic_DNA"/>
</dbReference>
<dbReference type="SUPFAM" id="SSF48452">
    <property type="entry name" value="TPR-like"/>
    <property type="match status" value="1"/>
</dbReference>
<evidence type="ECO:0000259" key="2">
    <source>
        <dbReference type="Pfam" id="PF14280"/>
    </source>
</evidence>
<keyword evidence="1" id="KW-0802">TPR repeat</keyword>
<dbReference type="Proteomes" id="UP001606302">
    <property type="component" value="Unassembled WGS sequence"/>
</dbReference>
<accession>A0ABW7GDS2</accession>
<feature type="domain" description="DUF4365" evidence="2">
    <location>
        <begin position="27"/>
        <end position="132"/>
    </location>
</feature>
<dbReference type="Pfam" id="PF14280">
    <property type="entry name" value="DUF4365"/>
    <property type="match status" value="1"/>
</dbReference>
<evidence type="ECO:0000313" key="3">
    <source>
        <dbReference type="EMBL" id="MFG6460099.1"/>
    </source>
</evidence>
<feature type="repeat" description="TPR" evidence="1">
    <location>
        <begin position="265"/>
        <end position="298"/>
    </location>
</feature>
<dbReference type="InterPro" id="IPR011990">
    <property type="entry name" value="TPR-like_helical_dom_sf"/>
</dbReference>
<dbReference type="InterPro" id="IPR019734">
    <property type="entry name" value="TPR_rpt"/>
</dbReference>
<dbReference type="Gene3D" id="1.25.40.10">
    <property type="entry name" value="Tetratricopeptide repeat domain"/>
    <property type="match status" value="1"/>
</dbReference>
<dbReference type="PROSITE" id="PS50005">
    <property type="entry name" value="TPR"/>
    <property type="match status" value="1"/>
</dbReference>
<proteinExistence type="predicted"/>
<keyword evidence="4" id="KW-1185">Reference proteome</keyword>
<name>A0ABW7GDS2_9BURK</name>
<comment type="caution">
    <text evidence="3">The sequence shown here is derived from an EMBL/GenBank/DDBJ whole genome shotgun (WGS) entry which is preliminary data.</text>
</comment>
<protein>
    <submittedName>
        <fullName evidence="3">DUF4365 domain-containing protein</fullName>
    </submittedName>
</protein>
<gene>
    <name evidence="3" type="ORF">ACG04Q_00865</name>
</gene>
<reference evidence="3 4" key="1">
    <citation type="submission" date="2024-08" db="EMBL/GenBank/DDBJ databases">
        <authorList>
            <person name="Lu H."/>
        </authorList>
    </citation>
    <scope>NUCLEOTIDE SEQUENCE [LARGE SCALE GENOMIC DNA]</scope>
    <source>
        <strain evidence="3 4">DXS20W</strain>
    </source>
</reference>
<dbReference type="RefSeq" id="WP_394508898.1">
    <property type="nucleotide sequence ID" value="NZ_JBIGHX010000001.1"/>
</dbReference>
<sequence>MSSSFPQVDRNRLISQASKQLLGLQMPASWHEVQIGGDTDFGFDLLVHVAVDGGVQRAFLIQLKGTESPRYIADGETLSYPLKDRTLNLYATVGCQVMLVVAAVKLDASGKLDVAASKIYWQWMSAELRDKRGGAFELGESDGTTSVHLPTRQVLSPDLDVLPHLESVGDIVRAGLTLEDILQRSQALVHAGRRPFILQLAEIASHKPNALTALLQSGHDHLSADLPPEAHAIRALIRAGRTELAETELARLGPQGLGPSASQQAALLSLRGKTLVQRFRRSEAIELFEQAYALDPLPEHLLPLAEMRLLRAIDDGDRAGVAAVRDMLSDADSDDGLSLRVRVHGFLNEFAQAQACLDRISPTEQWMPRTVLMSAQCRWQDAIDTVTAAEADGNLSAAALTSVQLVGARAAWCGATQGVEPLMDGSQLPLSGAVGTKLELARQAWVLALKCLKGLQTLGWSANTEVLASTVCGVAPLLGHQDEALALMSEAAAHRPEYPELQLNTELLAVMAHKPEHALAANLRQPDGMDVLTRRALLLFELQRFSECQEAALAIARSAENPNDKTPMALAVGWAAAHRLGHLVAATELNQAIDARPAWVEQRYFADFVRQTTLQPAGESPLDALRVGLVQHPDSWMLAANLFLNLAVSDAAAAAEAVGLARILRRNALLNADEAARLVAAHITLENWQEAAAEAAEALQRFDADDRILGMAAIAQEMLGRTGAAFALLEKALALGTQRLPAIHNYMGLSLRLGRVDAVRAALDKLLALVTDPVERIELMRLSTLVYLQQEQPREALAAVEALGQLVDPSDEEQEGLFINVFMAATVGGSVPSQSLHTQVQQRIEAFCAKWPNSKLFRLATLPDEKEVFNVHDLLDPLVGDSRAQLREFESRERRASRGEFPVPFILRPGFVLHYIGSPFQLWEAAMHARAEAQQFHLNIVLQGEEAKSADPTREVPILDLTALLVLDSLGLFDQLFEVFRRVAIPRATVAFVSHHALGVLASGASAKRAKSILARINHWVDRIDQPSAGLKSKEAAVSAMDVWCEYSALAQRATWLNYCDDVVCRAMIQAHAPAARSCTTIDFLDLLDMGDVLAEQEISAKLALLATWNVGIKVSDRFLIASLVDAWPDGEIGDASRRADAFREHPLFSTLARAIWNPGKSVPDLTNDMVHLLCAMLIHPGSNADSAAAVLANWFTRVRLLRQADGLGWRLLCYPVLMAIKAMPDEACSRLVNVLMRAVSASVPEHAMSVAVEGEVTEALGRILGSVGKKDRSIADDLLKKLHAAMPVGTVDGDRLTAAYLAEVRR</sequence>